<evidence type="ECO:0000313" key="3">
    <source>
        <dbReference type="Proteomes" id="UP000439752"/>
    </source>
</evidence>
<dbReference type="InterPro" id="IPR029058">
    <property type="entry name" value="AB_hydrolase_fold"/>
</dbReference>
<sequence length="289" mass="33372">MERIVETVDGRFDTRLTGTGEVTFILDHGMMSNHHQWGWLRGELLQLGRVFEYSRLGYGKSSRGKTKRFFSQQAAELGRVLDVLTIEGPFLFIGHSLGAYISLELGRRRPDETVGIVLLDPSHPEVDVELPDWYERMQEKWNRFLYVLSHIRPLTWLIPDNLGARMFKSLPEADRVPLWRQLSRTHHWRGTLDEWDTVAHNNQQILQLVPHVTPPVLVLSASDWAGGMPEKWLNKDLTKRINAAHERFAGSLPDARFHLIANTNHYTIAGFSKEAAERIVQLIRTTFFE</sequence>
<reference evidence="2 3" key="1">
    <citation type="submission" date="2019-10" db="EMBL/GenBank/DDBJ databases">
        <authorList>
            <person name="Karimi E."/>
        </authorList>
    </citation>
    <scope>NUCLEOTIDE SEQUENCE [LARGE SCALE GENOMIC DNA]</scope>
    <source>
        <strain evidence="2">Exiguobacterium sp. 9Y</strain>
    </source>
</reference>
<evidence type="ECO:0000259" key="1">
    <source>
        <dbReference type="Pfam" id="PF12697"/>
    </source>
</evidence>
<dbReference type="GO" id="GO:0016787">
    <property type="term" value="F:hydrolase activity"/>
    <property type="evidence" value="ECO:0007669"/>
    <property type="project" value="UniProtKB-KW"/>
</dbReference>
<dbReference type="AlphaFoldDB" id="A0A653IIN8"/>
<dbReference type="RefSeq" id="WP_159172635.1">
    <property type="nucleotide sequence ID" value="NZ_LR732308.1"/>
</dbReference>
<evidence type="ECO:0000313" key="2">
    <source>
        <dbReference type="EMBL" id="VWX38808.1"/>
    </source>
</evidence>
<dbReference type="PANTHER" id="PTHR43798">
    <property type="entry name" value="MONOACYLGLYCEROL LIPASE"/>
    <property type="match status" value="1"/>
</dbReference>
<dbReference type="GO" id="GO:0016020">
    <property type="term" value="C:membrane"/>
    <property type="evidence" value="ECO:0007669"/>
    <property type="project" value="TreeGrafter"/>
</dbReference>
<dbReference type="InterPro" id="IPR000073">
    <property type="entry name" value="AB_hydrolase_1"/>
</dbReference>
<dbReference type="InterPro" id="IPR050266">
    <property type="entry name" value="AB_hydrolase_sf"/>
</dbReference>
<dbReference type="Gene3D" id="3.40.50.1820">
    <property type="entry name" value="alpha/beta hydrolase"/>
    <property type="match status" value="1"/>
</dbReference>
<keyword evidence="3" id="KW-1185">Reference proteome</keyword>
<dbReference type="Pfam" id="PF12697">
    <property type="entry name" value="Abhydrolase_6"/>
    <property type="match status" value="1"/>
</dbReference>
<gene>
    <name evidence="2" type="ORF">EXIGUO9Y_90029</name>
</gene>
<dbReference type="SUPFAM" id="SSF53474">
    <property type="entry name" value="alpha/beta-Hydrolases"/>
    <property type="match status" value="1"/>
</dbReference>
<dbReference type="EMBL" id="CABWKQ010000059">
    <property type="protein sequence ID" value="VWX38808.1"/>
    <property type="molecule type" value="Genomic_DNA"/>
</dbReference>
<protein>
    <submittedName>
        <fullName evidence="2">Alpha/beta hydrolase</fullName>
    </submittedName>
</protein>
<organism evidence="2 3">
    <name type="scientific">Exiguobacterium oxidotolerans</name>
    <dbReference type="NCBI Taxonomy" id="223958"/>
    <lineage>
        <taxon>Bacteria</taxon>
        <taxon>Bacillati</taxon>
        <taxon>Bacillota</taxon>
        <taxon>Bacilli</taxon>
        <taxon>Bacillales</taxon>
        <taxon>Bacillales Family XII. Incertae Sedis</taxon>
        <taxon>Exiguobacterium</taxon>
    </lineage>
</organism>
<dbReference type="Proteomes" id="UP000439752">
    <property type="component" value="Unassembled WGS sequence"/>
</dbReference>
<keyword evidence="2" id="KW-0378">Hydrolase</keyword>
<dbReference type="PANTHER" id="PTHR43798:SF33">
    <property type="entry name" value="HYDROLASE, PUTATIVE (AFU_ORTHOLOGUE AFUA_2G14860)-RELATED"/>
    <property type="match status" value="1"/>
</dbReference>
<name>A0A653IIN8_9BACL</name>
<accession>A0A653IIN8</accession>
<feature type="domain" description="AB hydrolase-1" evidence="1">
    <location>
        <begin position="25"/>
        <end position="266"/>
    </location>
</feature>
<proteinExistence type="predicted"/>